<dbReference type="Proteomes" id="UP000095767">
    <property type="component" value="Unassembled WGS sequence"/>
</dbReference>
<dbReference type="EMBL" id="LWDX02050154">
    <property type="protein sequence ID" value="OEL20621.1"/>
    <property type="molecule type" value="Genomic_DNA"/>
</dbReference>
<keyword evidence="3" id="KW-1185">Reference proteome</keyword>
<organism evidence="2 3">
    <name type="scientific">Dichanthelium oligosanthes</name>
    <dbReference type="NCBI Taxonomy" id="888268"/>
    <lineage>
        <taxon>Eukaryota</taxon>
        <taxon>Viridiplantae</taxon>
        <taxon>Streptophyta</taxon>
        <taxon>Embryophyta</taxon>
        <taxon>Tracheophyta</taxon>
        <taxon>Spermatophyta</taxon>
        <taxon>Magnoliopsida</taxon>
        <taxon>Liliopsida</taxon>
        <taxon>Poales</taxon>
        <taxon>Poaceae</taxon>
        <taxon>PACMAD clade</taxon>
        <taxon>Panicoideae</taxon>
        <taxon>Panicodae</taxon>
        <taxon>Paniceae</taxon>
        <taxon>Dichantheliinae</taxon>
        <taxon>Dichanthelium</taxon>
    </lineage>
</organism>
<sequence>LAAEWFNEKAILETDCKSLAAMLQNKEGLKSRLHFIIREAQAGENRLPAWRVEYARREQNRAMHELAQLAKRTKHSAVRCLRCPSCIEQIVAQEYNNSTSKF</sequence>
<evidence type="ECO:0000313" key="2">
    <source>
        <dbReference type="EMBL" id="OEL20621.1"/>
    </source>
</evidence>
<dbReference type="GO" id="GO:0003676">
    <property type="term" value="F:nucleic acid binding"/>
    <property type="evidence" value="ECO:0007669"/>
    <property type="project" value="InterPro"/>
</dbReference>
<accession>A0A1E5V691</accession>
<dbReference type="AlphaFoldDB" id="A0A1E5V691"/>
<feature type="non-terminal residue" evidence="2">
    <location>
        <position position="1"/>
    </location>
</feature>
<feature type="domain" description="RNase H type-1" evidence="1">
    <location>
        <begin position="7"/>
        <end position="69"/>
    </location>
</feature>
<protein>
    <recommendedName>
        <fullName evidence="1">RNase H type-1 domain-containing protein</fullName>
    </recommendedName>
</protein>
<dbReference type="InterPro" id="IPR002156">
    <property type="entry name" value="RNaseH_domain"/>
</dbReference>
<gene>
    <name evidence="2" type="ORF">BAE44_0018364</name>
</gene>
<evidence type="ECO:0000259" key="1">
    <source>
        <dbReference type="Pfam" id="PF13456"/>
    </source>
</evidence>
<reference evidence="2 3" key="1">
    <citation type="submission" date="2016-09" db="EMBL/GenBank/DDBJ databases">
        <title>The draft genome of Dichanthelium oligosanthes: A C3 panicoid grass species.</title>
        <authorList>
            <person name="Studer A.J."/>
            <person name="Schnable J.C."/>
            <person name="Brutnell T.P."/>
        </authorList>
    </citation>
    <scope>NUCLEOTIDE SEQUENCE [LARGE SCALE GENOMIC DNA]</scope>
    <source>
        <strain evidence="3">cv. Kellogg 1175</strain>
        <tissue evidence="2">Leaf</tissue>
    </source>
</reference>
<comment type="caution">
    <text evidence="2">The sequence shown here is derived from an EMBL/GenBank/DDBJ whole genome shotgun (WGS) entry which is preliminary data.</text>
</comment>
<proteinExistence type="predicted"/>
<dbReference type="Pfam" id="PF13456">
    <property type="entry name" value="RVT_3"/>
    <property type="match status" value="1"/>
</dbReference>
<evidence type="ECO:0000313" key="3">
    <source>
        <dbReference type="Proteomes" id="UP000095767"/>
    </source>
</evidence>
<dbReference type="GO" id="GO:0004523">
    <property type="term" value="F:RNA-DNA hybrid ribonuclease activity"/>
    <property type="evidence" value="ECO:0007669"/>
    <property type="project" value="InterPro"/>
</dbReference>
<name>A0A1E5V691_9POAL</name>